<dbReference type="AlphaFoldDB" id="A0A9D9DEH7"/>
<evidence type="ECO:0000256" key="3">
    <source>
        <dbReference type="ARBA" id="ARBA00021315"/>
    </source>
</evidence>
<dbReference type="GO" id="GO:0006310">
    <property type="term" value="P:DNA recombination"/>
    <property type="evidence" value="ECO:0007669"/>
    <property type="project" value="InterPro"/>
</dbReference>
<evidence type="ECO:0000256" key="7">
    <source>
        <dbReference type="ARBA" id="ARBA00023204"/>
    </source>
</evidence>
<evidence type="ECO:0000256" key="1">
    <source>
        <dbReference type="ARBA" id="ARBA00003618"/>
    </source>
</evidence>
<comment type="similarity">
    <text evidence="2 9">Belongs to the RecN family.</text>
</comment>
<dbReference type="Gene3D" id="3.40.50.300">
    <property type="entry name" value="P-loop containing nucleotide triphosphate hydrolases"/>
    <property type="match status" value="2"/>
</dbReference>
<keyword evidence="5 9" id="KW-0227">DNA damage</keyword>
<reference evidence="12" key="2">
    <citation type="journal article" date="2021" name="PeerJ">
        <title>Extensive microbial diversity within the chicken gut microbiome revealed by metagenomics and culture.</title>
        <authorList>
            <person name="Gilroy R."/>
            <person name="Ravi A."/>
            <person name="Getino M."/>
            <person name="Pursley I."/>
            <person name="Horton D.L."/>
            <person name="Alikhan N.F."/>
            <person name="Baker D."/>
            <person name="Gharbi K."/>
            <person name="Hall N."/>
            <person name="Watson M."/>
            <person name="Adriaenssens E.M."/>
            <person name="Foster-Nyarko E."/>
            <person name="Jarju S."/>
            <person name="Secka A."/>
            <person name="Antonio M."/>
            <person name="Oren A."/>
            <person name="Chaudhuri R.R."/>
            <person name="La Ragione R."/>
            <person name="Hildebrand F."/>
            <person name="Pallen M.J."/>
        </authorList>
    </citation>
    <scope>NUCLEOTIDE SEQUENCE</scope>
    <source>
        <strain evidence="12">8207</strain>
    </source>
</reference>
<evidence type="ECO:0000259" key="11">
    <source>
        <dbReference type="Pfam" id="PF02463"/>
    </source>
</evidence>
<dbReference type="CDD" id="cd03241">
    <property type="entry name" value="ABC_RecN"/>
    <property type="match status" value="2"/>
</dbReference>
<keyword evidence="10" id="KW-0175">Coiled coil</keyword>
<evidence type="ECO:0000256" key="5">
    <source>
        <dbReference type="ARBA" id="ARBA00022763"/>
    </source>
</evidence>
<dbReference type="PIRSF" id="PIRSF003128">
    <property type="entry name" value="RecN"/>
    <property type="match status" value="1"/>
</dbReference>
<dbReference type="GO" id="GO:0006281">
    <property type="term" value="P:DNA repair"/>
    <property type="evidence" value="ECO:0007669"/>
    <property type="project" value="UniProtKB-KW"/>
</dbReference>
<proteinExistence type="inferred from homology"/>
<evidence type="ECO:0000256" key="4">
    <source>
        <dbReference type="ARBA" id="ARBA00022741"/>
    </source>
</evidence>
<feature type="coiled-coil region" evidence="10">
    <location>
        <begin position="163"/>
        <end position="204"/>
    </location>
</feature>
<gene>
    <name evidence="12" type="primary">recN</name>
    <name evidence="12" type="ORF">IAC69_01850</name>
</gene>
<evidence type="ECO:0000256" key="9">
    <source>
        <dbReference type="PIRNR" id="PIRNR003128"/>
    </source>
</evidence>
<dbReference type="SUPFAM" id="SSF52540">
    <property type="entry name" value="P-loop containing nucleoside triphosphate hydrolases"/>
    <property type="match status" value="2"/>
</dbReference>
<evidence type="ECO:0000256" key="10">
    <source>
        <dbReference type="SAM" id="Coils"/>
    </source>
</evidence>
<evidence type="ECO:0000313" key="12">
    <source>
        <dbReference type="EMBL" id="MBO8425202.1"/>
    </source>
</evidence>
<comment type="function">
    <text evidence="1 9">May be involved in recombinational repair of damaged DNA.</text>
</comment>
<dbReference type="Proteomes" id="UP000823630">
    <property type="component" value="Unassembled WGS sequence"/>
</dbReference>
<dbReference type="InterPro" id="IPR027417">
    <property type="entry name" value="P-loop_NTPase"/>
</dbReference>
<keyword evidence="7 9" id="KW-0234">DNA repair</keyword>
<dbReference type="InterPro" id="IPR003395">
    <property type="entry name" value="RecF/RecN/SMC_N"/>
</dbReference>
<dbReference type="PANTHER" id="PTHR11059">
    <property type="entry name" value="DNA REPAIR PROTEIN RECN"/>
    <property type="match status" value="1"/>
</dbReference>
<dbReference type="InterPro" id="IPR004604">
    <property type="entry name" value="DNA_recomb/repair_RecN"/>
</dbReference>
<dbReference type="PANTHER" id="PTHR11059:SF0">
    <property type="entry name" value="DNA REPAIR PROTEIN RECN"/>
    <property type="match status" value="1"/>
</dbReference>
<dbReference type="Pfam" id="PF02463">
    <property type="entry name" value="SMC_N"/>
    <property type="match status" value="1"/>
</dbReference>
<dbReference type="GO" id="GO:0043590">
    <property type="term" value="C:bacterial nucleoid"/>
    <property type="evidence" value="ECO:0007669"/>
    <property type="project" value="TreeGrafter"/>
</dbReference>
<evidence type="ECO:0000256" key="2">
    <source>
        <dbReference type="ARBA" id="ARBA00009441"/>
    </source>
</evidence>
<dbReference type="EMBL" id="JADINC010000027">
    <property type="protein sequence ID" value="MBO8425202.1"/>
    <property type="molecule type" value="Genomic_DNA"/>
</dbReference>
<accession>A0A9D9DEH7</accession>
<name>A0A9D9DEH7_9PROT</name>
<protein>
    <recommendedName>
        <fullName evidence="3 9">DNA repair protein RecN</fullName>
    </recommendedName>
    <alternativeName>
        <fullName evidence="8 9">Recombination protein N</fullName>
    </alternativeName>
</protein>
<dbReference type="NCBIfam" id="TIGR00634">
    <property type="entry name" value="recN"/>
    <property type="match status" value="1"/>
</dbReference>
<evidence type="ECO:0000313" key="13">
    <source>
        <dbReference type="Proteomes" id="UP000823630"/>
    </source>
</evidence>
<organism evidence="12 13">
    <name type="scientific">Candidatus Enterousia avistercoris</name>
    <dbReference type="NCBI Taxonomy" id="2840788"/>
    <lineage>
        <taxon>Bacteria</taxon>
        <taxon>Pseudomonadati</taxon>
        <taxon>Pseudomonadota</taxon>
        <taxon>Alphaproteobacteria</taxon>
        <taxon>Candidatus Enterousia</taxon>
    </lineage>
</organism>
<comment type="caution">
    <text evidence="12">The sequence shown here is derived from an EMBL/GenBank/DDBJ whole genome shotgun (WGS) entry which is preliminary data.</text>
</comment>
<feature type="domain" description="RecF/RecN/SMC N-terminal" evidence="11">
    <location>
        <begin position="2"/>
        <end position="505"/>
    </location>
</feature>
<dbReference type="GO" id="GO:0009432">
    <property type="term" value="P:SOS response"/>
    <property type="evidence" value="ECO:0007669"/>
    <property type="project" value="TreeGrafter"/>
</dbReference>
<keyword evidence="4" id="KW-0547">Nucleotide-binding</keyword>
<keyword evidence="6" id="KW-0067">ATP-binding</keyword>
<dbReference type="GO" id="GO:0005524">
    <property type="term" value="F:ATP binding"/>
    <property type="evidence" value="ECO:0007669"/>
    <property type="project" value="UniProtKB-KW"/>
</dbReference>
<evidence type="ECO:0000256" key="8">
    <source>
        <dbReference type="ARBA" id="ARBA00033408"/>
    </source>
</evidence>
<evidence type="ECO:0000256" key="6">
    <source>
        <dbReference type="ARBA" id="ARBA00022840"/>
    </source>
</evidence>
<sequence>MLTHLSISNIVLIEKLNLEFGAGLNILTGETGAGKSILMDALSLALGARFDAGLVRHGCATASVTAEFDAVSQRLGDMLTENGIEIDDTLILRRTLGCDGKSRAWVNDTPVSIKTLKQIGDNLVEIHGQFANHALLDPATHLNALDSFGIRISPDYAQLLERVRTTYNEYHTAQRRLDDLKKNLEKTANEHDFLIHNINELQALNVHVGEEDELATKRTSMMNAEKDAAILSDAVAALNPHGESLSHGIYNAANILLRIKTDPNPYAEQIDDLYSAAQIISDAEEKLVPIEPDIATLDSIEERLFAIRAAARKHRVSADELPEKLQQMLSELDAIENSDAELKKLTTDVSHKKSEFDKFAHELSNARTATAQQLRTQILAELPDLKLGSADFMASRTDAAPSAHGIDDVVFMIKTNPGMPFAPLHRAASGGELARFMLALRVILTDGGPAHTFVFDEIDTGISGATASAVGSRLNRLATTSQALVITHSAQVAGFADKHFKISKHTVNDTTVTDVFEIHNTDRVNEIARIISGAEITPESLATARTLIKND</sequence>
<reference evidence="12" key="1">
    <citation type="submission" date="2020-10" db="EMBL/GenBank/DDBJ databases">
        <authorList>
            <person name="Gilroy R."/>
        </authorList>
    </citation>
    <scope>NUCLEOTIDE SEQUENCE</scope>
    <source>
        <strain evidence="12">8207</strain>
    </source>
</reference>